<name>A0ABY2ICE3_9MICO</name>
<keyword evidence="1" id="KW-0732">Signal</keyword>
<accession>A0ABY2ICE3</accession>
<proteinExistence type="predicted"/>
<feature type="chain" id="PRO_5045857002" evidence="1">
    <location>
        <begin position="24"/>
        <end position="213"/>
    </location>
</feature>
<evidence type="ECO:0000256" key="1">
    <source>
        <dbReference type="SAM" id="SignalP"/>
    </source>
</evidence>
<keyword evidence="3" id="KW-1185">Reference proteome</keyword>
<protein>
    <submittedName>
        <fullName evidence="2">Uncharacterized protein</fullName>
    </submittedName>
</protein>
<feature type="signal peptide" evidence="1">
    <location>
        <begin position="1"/>
        <end position="23"/>
    </location>
</feature>
<organism evidence="2 3">
    <name type="scientific">Cryobacterium algoricola</name>
    <dbReference type="NCBI Taxonomy" id="1259183"/>
    <lineage>
        <taxon>Bacteria</taxon>
        <taxon>Bacillati</taxon>
        <taxon>Actinomycetota</taxon>
        <taxon>Actinomycetes</taxon>
        <taxon>Micrococcales</taxon>
        <taxon>Microbacteriaceae</taxon>
        <taxon>Cryobacterium</taxon>
    </lineage>
</organism>
<evidence type="ECO:0000313" key="2">
    <source>
        <dbReference type="EMBL" id="TFB87260.1"/>
    </source>
</evidence>
<dbReference type="EMBL" id="SOFG01000011">
    <property type="protein sequence ID" value="TFB87260.1"/>
    <property type="molecule type" value="Genomic_DNA"/>
</dbReference>
<comment type="caution">
    <text evidence="2">The sequence shown here is derived from an EMBL/GenBank/DDBJ whole genome shotgun (WGS) entry which is preliminary data.</text>
</comment>
<dbReference type="RefSeq" id="WP_134534416.1">
    <property type="nucleotide sequence ID" value="NZ_SOFG01000011.1"/>
</dbReference>
<dbReference type="Proteomes" id="UP000297608">
    <property type="component" value="Unassembled WGS sequence"/>
</dbReference>
<reference evidence="2 3" key="1">
    <citation type="submission" date="2019-03" db="EMBL/GenBank/DDBJ databases">
        <title>Genomics of glacier-inhabiting Cryobacterium strains.</title>
        <authorList>
            <person name="Liu Q."/>
            <person name="Xin Y.-H."/>
        </authorList>
    </citation>
    <scope>NUCLEOTIDE SEQUENCE [LARGE SCALE GENOMIC DNA]</scope>
    <source>
        <strain evidence="2 3">MDB2-B</strain>
    </source>
</reference>
<evidence type="ECO:0000313" key="3">
    <source>
        <dbReference type="Proteomes" id="UP000297608"/>
    </source>
</evidence>
<gene>
    <name evidence="2" type="ORF">E3O44_09040</name>
</gene>
<sequence length="213" mass="22910">MKKLMNTAALVAAVLLTSGCAQTPGGQAGPITLPTMDSFTNAELAALAAQDQARTLQDLVGEFPDAIVPAVERARFIEPEEIATVMAACYTDHGFPSVASADGGWSGGHLDSDAEDFALVSYTCRTRFPTNPAYSVPLNDSQITYIYDYQTQVLTPCLEDAGYAVDTPPSREDFLARYRSDGGSWFPYEHVTGSDLAISINVQCPQMPDHLYG</sequence>
<dbReference type="PROSITE" id="PS51257">
    <property type="entry name" value="PROKAR_LIPOPROTEIN"/>
    <property type="match status" value="1"/>
</dbReference>